<dbReference type="RefSeq" id="WP_058502555.1">
    <property type="nucleotide sequence ID" value="NZ_CAAAJA010000033.1"/>
</dbReference>
<name>A0A0W0V6X6_9GAMM</name>
<dbReference type="InterPro" id="IPR032466">
    <property type="entry name" value="Metal_Hydrolase"/>
</dbReference>
<dbReference type="InterPro" id="IPR016797">
    <property type="entry name" value="UCP021898"/>
</dbReference>
<dbReference type="SUPFAM" id="SSF51556">
    <property type="entry name" value="Metallo-dependent hydrolases"/>
    <property type="match status" value="1"/>
</dbReference>
<evidence type="ECO:0000313" key="2">
    <source>
        <dbReference type="Proteomes" id="UP000054761"/>
    </source>
</evidence>
<reference evidence="1 2" key="1">
    <citation type="submission" date="2015-11" db="EMBL/GenBank/DDBJ databases">
        <title>Genomic analysis of 38 Legionella species identifies large and diverse effector repertoires.</title>
        <authorList>
            <person name="Burstein D."/>
            <person name="Amaro F."/>
            <person name="Zusman T."/>
            <person name="Lifshitz Z."/>
            <person name="Cohen O."/>
            <person name="Gilbert J.A."/>
            <person name="Pupko T."/>
            <person name="Shuman H.A."/>
            <person name="Segal G."/>
        </authorList>
    </citation>
    <scope>NUCLEOTIDE SEQUENCE [LARGE SCALE GENOMIC DNA]</scope>
    <source>
        <strain evidence="1 2">Bercovier 4</strain>
    </source>
</reference>
<keyword evidence="2" id="KW-1185">Reference proteome</keyword>
<dbReference type="PIRSF" id="PIRSF021898">
    <property type="entry name" value="UCP021898"/>
    <property type="match status" value="1"/>
</dbReference>
<protein>
    <recommendedName>
        <fullName evidence="3">Amidohydrolase</fullName>
    </recommendedName>
</protein>
<dbReference type="STRING" id="454.Lisr_2260"/>
<dbReference type="AlphaFoldDB" id="A0A0W0V6X6"/>
<dbReference type="PATRIC" id="fig|454.4.peg.2469"/>
<evidence type="ECO:0008006" key="3">
    <source>
        <dbReference type="Google" id="ProtNLM"/>
    </source>
</evidence>
<dbReference type="EMBL" id="LNYH01000141">
    <property type="protein sequence ID" value="KTD15873.1"/>
    <property type="molecule type" value="Genomic_DNA"/>
</dbReference>
<comment type="caution">
    <text evidence="1">The sequence shown here is derived from an EMBL/GenBank/DDBJ whole genome shotgun (WGS) entry which is preliminary data.</text>
</comment>
<sequence length="287" mass="32523">MKALNEYSLIDIHYHAEPDLYLRRLNAIEAGKHYQAQDAAVVLKSHLCSTSVQASLCQSQGLPVLPSLVLNPVAGGIEPSVIIQALAAYKPLIKAHMIVHFPTITGRQFQSRLQRQLVYPSLRSELLQAETLFNEDSQLKKKAVDVLKMANDYPIVLSTGHASREETYQLIDACIKYNVRALLLNQPAHPLMGLKAQELKEIARHDFVWIEQTLLTYLLGHQSKEDLTEVLCDVPKVMYSSDLGQTNQMNVKAWFDFTEKLFTELKLSEKRKDEICRENALAMLTNH</sequence>
<dbReference type="Gene3D" id="3.20.20.140">
    <property type="entry name" value="Metal-dependent hydrolases"/>
    <property type="match status" value="1"/>
</dbReference>
<dbReference type="InterPro" id="IPR046249">
    <property type="entry name" value="DUF6282"/>
</dbReference>
<gene>
    <name evidence="1" type="ORF">Lisr_2260</name>
</gene>
<accession>A0A0W0V6X6</accession>
<dbReference type="Proteomes" id="UP000054761">
    <property type="component" value="Unassembled WGS sequence"/>
</dbReference>
<proteinExistence type="predicted"/>
<dbReference type="OrthoDB" id="9789440at2"/>
<dbReference type="Pfam" id="PF19799">
    <property type="entry name" value="DUF6282"/>
    <property type="match status" value="1"/>
</dbReference>
<evidence type="ECO:0000313" key="1">
    <source>
        <dbReference type="EMBL" id="KTD15873.1"/>
    </source>
</evidence>
<organism evidence="1 2">
    <name type="scientific">Legionella israelensis</name>
    <dbReference type="NCBI Taxonomy" id="454"/>
    <lineage>
        <taxon>Bacteria</taxon>
        <taxon>Pseudomonadati</taxon>
        <taxon>Pseudomonadota</taxon>
        <taxon>Gammaproteobacteria</taxon>
        <taxon>Legionellales</taxon>
        <taxon>Legionellaceae</taxon>
        <taxon>Legionella</taxon>
    </lineage>
</organism>